<organism evidence="15 16">
    <name type="scientific">Gouania willdenowi</name>
    <name type="common">Blunt-snouted clingfish</name>
    <name type="synonym">Lepadogaster willdenowi</name>
    <dbReference type="NCBI Taxonomy" id="441366"/>
    <lineage>
        <taxon>Eukaryota</taxon>
        <taxon>Metazoa</taxon>
        <taxon>Chordata</taxon>
        <taxon>Craniata</taxon>
        <taxon>Vertebrata</taxon>
        <taxon>Euteleostomi</taxon>
        <taxon>Actinopterygii</taxon>
        <taxon>Neopterygii</taxon>
        <taxon>Teleostei</taxon>
        <taxon>Neoteleostei</taxon>
        <taxon>Acanthomorphata</taxon>
        <taxon>Ovalentaria</taxon>
        <taxon>Blenniimorphae</taxon>
        <taxon>Blenniiformes</taxon>
        <taxon>Gobiesocoidei</taxon>
        <taxon>Gobiesocidae</taxon>
        <taxon>Gobiesocinae</taxon>
        <taxon>Gouania</taxon>
    </lineage>
</organism>
<keyword evidence="9" id="KW-0804">Transcription</keyword>
<evidence type="ECO:0000256" key="5">
    <source>
        <dbReference type="ARBA" id="ARBA00022553"/>
    </source>
</evidence>
<evidence type="ECO:0000256" key="8">
    <source>
        <dbReference type="ARBA" id="ARBA00023125"/>
    </source>
</evidence>
<accession>A0A8C5EF60</accession>
<dbReference type="Pfam" id="PF05110">
    <property type="entry name" value="AF-4"/>
    <property type="match status" value="2"/>
</dbReference>
<evidence type="ECO:0000256" key="1">
    <source>
        <dbReference type="ARBA" id="ARBA00004123"/>
    </source>
</evidence>
<reference evidence="15" key="3">
    <citation type="submission" date="2025-09" db="UniProtKB">
        <authorList>
            <consortium name="Ensembl"/>
        </authorList>
    </citation>
    <scope>IDENTIFICATION</scope>
</reference>
<feature type="region of interest" description="Disordered" evidence="13">
    <location>
        <begin position="108"/>
        <end position="176"/>
    </location>
</feature>
<keyword evidence="16" id="KW-1185">Reference proteome</keyword>
<feature type="compositionally biased region" description="Basic and acidic residues" evidence="13">
    <location>
        <begin position="379"/>
        <end position="388"/>
    </location>
</feature>
<dbReference type="GO" id="GO:0003677">
    <property type="term" value="F:DNA binding"/>
    <property type="evidence" value="ECO:0007669"/>
    <property type="project" value="UniProtKB-KW"/>
</dbReference>
<evidence type="ECO:0000313" key="15">
    <source>
        <dbReference type="Ensembl" id="ENSGWIP00000019850.1"/>
    </source>
</evidence>
<evidence type="ECO:0000313" key="16">
    <source>
        <dbReference type="Proteomes" id="UP000694680"/>
    </source>
</evidence>
<evidence type="ECO:0000256" key="3">
    <source>
        <dbReference type="ARBA" id="ARBA00021888"/>
    </source>
</evidence>
<evidence type="ECO:0000256" key="2">
    <source>
        <dbReference type="ARBA" id="ARBA00007354"/>
    </source>
</evidence>
<evidence type="ECO:0000256" key="4">
    <source>
        <dbReference type="ARBA" id="ARBA00022473"/>
    </source>
</evidence>
<evidence type="ECO:0000256" key="10">
    <source>
        <dbReference type="ARBA" id="ARBA00023242"/>
    </source>
</evidence>
<keyword evidence="8" id="KW-0238">DNA-binding</keyword>
<proteinExistence type="inferred from homology"/>
<dbReference type="Ensembl" id="ENSGWIT00000021843.1">
    <property type="protein sequence ID" value="ENSGWIP00000019850.1"/>
    <property type="gene ID" value="ENSGWIG00000010810.1"/>
</dbReference>
<dbReference type="Gene3D" id="6.10.250.2670">
    <property type="match status" value="1"/>
</dbReference>
<dbReference type="GO" id="GO:0007366">
    <property type="term" value="P:periodic partitioning by pair rule gene"/>
    <property type="evidence" value="ECO:0007669"/>
    <property type="project" value="UniProtKB-KW"/>
</dbReference>
<feature type="region of interest" description="Disordered" evidence="13">
    <location>
        <begin position="645"/>
        <end position="674"/>
    </location>
</feature>
<dbReference type="PANTHER" id="PTHR10528:SF17">
    <property type="entry name" value="AF4_FMR2 FAMILY MEMBER LILLI"/>
    <property type="match status" value="1"/>
</dbReference>
<dbReference type="Proteomes" id="UP000694680">
    <property type="component" value="Chromosome 12"/>
</dbReference>
<feature type="domain" description="AF4/FMR2 C-terminal homology" evidence="14">
    <location>
        <begin position="504"/>
        <end position="750"/>
    </location>
</feature>
<feature type="compositionally biased region" description="Polar residues" evidence="13">
    <location>
        <begin position="108"/>
        <end position="132"/>
    </location>
</feature>
<dbReference type="InterPro" id="IPR007797">
    <property type="entry name" value="AF4/FMR2"/>
</dbReference>
<dbReference type="GO" id="GO:0032783">
    <property type="term" value="C:super elongation complex"/>
    <property type="evidence" value="ECO:0007669"/>
    <property type="project" value="TreeGrafter"/>
</dbReference>
<protein>
    <recommendedName>
        <fullName evidence="3">AF4/FMR2 family member lilli</fullName>
    </recommendedName>
    <alternativeName>
        <fullName evidence="12">Protein lilliputian</fullName>
    </alternativeName>
</protein>
<sequence>MASQPSVDNEERNLLRLRAWERRNQETRQTKEFNLENEPLFGQPYKTNKGDELSNRIKKMLGSYEVGNNSCPFSIVPFNIPTSVTMSQSYQHQPSTDQSAKPQIHNLVSTENCGPSANSLTSQYARTSTASSPDGREHGKRRRNNLSDPGEPFSPDQEMSAQSPDIKPPPIFHSSVHNNAETFDRQQLPRSDGPSSECLNTMDVSTLNLKQSPKDTPVSQVNMNNTLHSQNFAPLLSSKQPHVIPTQKPTAYVRPNLPELISESDLVKRKTKPPCLEIRRDDQFVEDILKEMTSLWPPLLTTIHTPSTEECPKILFPAKEAEGVSSCPVLKHPEPSPSDSAHLNKRFPPKSCGPTHSSGGESESECDSLAEEPVVPSVKTEHDVETKAQPRKKQKLNNNTSLSSLTSVKLGTSRHVADAQGKKHPKKPSLQFDACKEKPKDSKLKKSCLEKKQGSNKELVKSKESSKHKECSRKIPEQPHTDKPKAPKRRVALASTSTSQPRRKVQSHRPLLSFDERKCPVKHYIKEAKRLKHQADAESDKLSKAYNYLDAAMFFVESGIAMEKDPQISKSSYTMFAETVELLRFVLKLKHSDESLSPPAEKDFLALCLKCLSLLQMAMFRHKYPTALKYSKVLTEHFDEVRNSSNSTSRVSDLSSPNVPSPSSTSVTGTSSVAPPQTMNQVSLTYVNITTLVLNAHEVWDQMEELEHRGSGLLAELDALMGPLTLSSSMSSMVRYTRQGVHWLRHDTKKL</sequence>
<evidence type="ECO:0000256" key="7">
    <source>
        <dbReference type="ARBA" id="ARBA00023015"/>
    </source>
</evidence>
<keyword evidence="5" id="KW-0597">Phosphoprotein</keyword>
<comment type="similarity">
    <text evidence="2">Belongs to the AF4 family.</text>
</comment>
<feature type="compositionally biased region" description="Basic and acidic residues" evidence="13">
    <location>
        <begin position="434"/>
        <end position="485"/>
    </location>
</feature>
<dbReference type="GO" id="GO:0010468">
    <property type="term" value="P:regulation of gene expression"/>
    <property type="evidence" value="ECO:0007669"/>
    <property type="project" value="InterPro"/>
</dbReference>
<keyword evidence="10" id="KW-0539">Nucleus</keyword>
<dbReference type="InterPro" id="IPR043640">
    <property type="entry name" value="AF4/FMR2_CHD"/>
</dbReference>
<feature type="compositionally biased region" description="Low complexity" evidence="13">
    <location>
        <begin position="396"/>
        <end position="413"/>
    </location>
</feature>
<evidence type="ECO:0000259" key="14">
    <source>
        <dbReference type="Pfam" id="PF18876"/>
    </source>
</evidence>
<name>A0A8C5EF60_GOUWI</name>
<reference evidence="15" key="2">
    <citation type="submission" date="2025-08" db="UniProtKB">
        <authorList>
            <consortium name="Ensembl"/>
        </authorList>
    </citation>
    <scope>IDENTIFICATION</scope>
</reference>
<dbReference type="AlphaFoldDB" id="A0A8C5EF60"/>
<evidence type="ECO:0000256" key="13">
    <source>
        <dbReference type="SAM" id="MobiDB-lite"/>
    </source>
</evidence>
<dbReference type="RefSeq" id="XP_028318804.1">
    <property type="nucleotide sequence ID" value="XM_028463003.1"/>
</dbReference>
<dbReference type="GeneID" id="114473407"/>
<feature type="region of interest" description="Disordered" evidence="13">
    <location>
        <begin position="326"/>
        <end position="510"/>
    </location>
</feature>
<comment type="subcellular location">
    <subcellularLocation>
        <location evidence="1">Nucleus</location>
    </subcellularLocation>
</comment>
<reference evidence="15" key="1">
    <citation type="submission" date="2020-06" db="EMBL/GenBank/DDBJ databases">
        <authorList>
            <consortium name="Wellcome Sanger Institute Data Sharing"/>
        </authorList>
    </citation>
    <scope>NUCLEOTIDE SEQUENCE [LARGE SCALE GENOMIC DNA]</scope>
</reference>
<keyword evidence="4" id="KW-0217">Developmental protein</keyword>
<dbReference type="Pfam" id="PF18876">
    <property type="entry name" value="AFF4_CHD"/>
    <property type="match status" value="1"/>
</dbReference>
<keyword evidence="7" id="KW-0805">Transcription regulation</keyword>
<dbReference type="PANTHER" id="PTHR10528">
    <property type="entry name" value="AF4/FMR2 FAMILY MEMBER"/>
    <property type="match status" value="1"/>
</dbReference>
<evidence type="ECO:0000256" key="6">
    <source>
        <dbReference type="ARBA" id="ARBA00022788"/>
    </source>
</evidence>
<evidence type="ECO:0000256" key="12">
    <source>
        <dbReference type="ARBA" id="ARBA00032149"/>
    </source>
</evidence>
<dbReference type="CTD" id="4299"/>
<evidence type="ECO:0000256" key="11">
    <source>
        <dbReference type="ARBA" id="ARBA00024653"/>
    </source>
</evidence>
<comment type="function">
    <text evidence="11">Has a role in transcriptional regulation. Acts in parallel with the Ras/MAPK and the PI3K/PKB pathways in the control of cell identity and cellular growth. Essential for regulation of the cytoskeleton and cell growth but not for cell proliferation or growth rate. Required specifically for the microtubule-based basal transport of lipid droplets. Plays a partially redundant function downstream of Raf in cell fate specification in the developing eye. Pair-rule protein that regulates embryonic cellularization, gastrulation and segmentation.</text>
</comment>
<keyword evidence="6" id="KW-0562">Pair-rule protein</keyword>
<evidence type="ECO:0000256" key="9">
    <source>
        <dbReference type="ARBA" id="ARBA00023163"/>
    </source>
</evidence>
<gene>
    <name evidence="15" type="primary">aff1</name>
</gene>